<name>A0ABT5XA52_9EURY</name>
<evidence type="ECO:0000313" key="2">
    <source>
        <dbReference type="Proteomes" id="UP001220010"/>
    </source>
</evidence>
<protein>
    <recommendedName>
        <fullName evidence="3">Sigma-70 family RNA polymerase sigma factor</fullName>
    </recommendedName>
</protein>
<keyword evidence="2" id="KW-1185">Reference proteome</keyword>
<sequence length="212" mass="23800">MIPHRRSADPPQGVIAALEEVADRYRNLAGDLREDLAAAGGAEEALELAERSSLEMLEYLPLSPVYSPFCTFHHPGAVDCTGCRYAAKYGRCTEAGSPYDLAIEAHYRLVEAVRAHRWGRGPGRHPITPEEVRRALEDQVDRVEDLASRFQKRVRKARSSEEVMTIKTEFMADLVGELPVEVVCRRCGFSDSHLFEARDEALLRLSRHWPAG</sequence>
<dbReference type="EMBL" id="JARFPK010000047">
    <property type="protein sequence ID" value="MDF0591566.1"/>
    <property type="molecule type" value="Genomic_DNA"/>
</dbReference>
<gene>
    <name evidence="1" type="ORF">P0O15_10380</name>
</gene>
<reference evidence="1 2" key="1">
    <citation type="submission" date="2023-03" db="EMBL/GenBank/DDBJ databases">
        <title>WGS of Methanotrichaceae archaeon Mx.</title>
        <authorList>
            <person name="Sorokin D.Y."/>
            <person name="Merkel A.Y."/>
        </authorList>
    </citation>
    <scope>NUCLEOTIDE SEQUENCE [LARGE SCALE GENOMIC DNA]</scope>
    <source>
        <strain evidence="1 2">Mx</strain>
    </source>
</reference>
<organism evidence="1 2">
    <name type="scientific">Candidatus Methanocrinis natronophilus</name>
    <dbReference type="NCBI Taxonomy" id="3033396"/>
    <lineage>
        <taxon>Archaea</taxon>
        <taxon>Methanobacteriati</taxon>
        <taxon>Methanobacteriota</taxon>
        <taxon>Stenosarchaea group</taxon>
        <taxon>Methanomicrobia</taxon>
        <taxon>Methanotrichales</taxon>
        <taxon>Methanotrichaceae</taxon>
        <taxon>Methanocrinis</taxon>
    </lineage>
</organism>
<evidence type="ECO:0000313" key="1">
    <source>
        <dbReference type="EMBL" id="MDF0591566.1"/>
    </source>
</evidence>
<evidence type="ECO:0008006" key="3">
    <source>
        <dbReference type="Google" id="ProtNLM"/>
    </source>
</evidence>
<dbReference type="RefSeq" id="WP_316967296.1">
    <property type="nucleotide sequence ID" value="NZ_JARFPK010000047.1"/>
</dbReference>
<comment type="caution">
    <text evidence="1">The sequence shown here is derived from an EMBL/GenBank/DDBJ whole genome shotgun (WGS) entry which is preliminary data.</text>
</comment>
<dbReference type="Proteomes" id="UP001220010">
    <property type="component" value="Unassembled WGS sequence"/>
</dbReference>
<accession>A0ABT5XA52</accession>
<proteinExistence type="predicted"/>